<name>A0A835PIW2_VANPL</name>
<keyword evidence="3" id="KW-1185">Reference proteome</keyword>
<comment type="caution">
    <text evidence="1">The sequence shown here is derived from an EMBL/GenBank/DDBJ whole genome shotgun (WGS) entry which is preliminary data.</text>
</comment>
<evidence type="ECO:0000313" key="3">
    <source>
        <dbReference type="Proteomes" id="UP000636800"/>
    </source>
</evidence>
<reference evidence="3 4" key="1">
    <citation type="journal article" date="2020" name="Nat. Food">
        <title>A phased Vanilla planifolia genome enables genetic improvement of flavour and production.</title>
        <authorList>
            <person name="Hasing T."/>
            <person name="Tang H."/>
            <person name="Brym M."/>
            <person name="Khazi F."/>
            <person name="Huang T."/>
            <person name="Chambers A.H."/>
        </authorList>
    </citation>
    <scope>NUCLEOTIDE SEQUENCE [LARGE SCALE GENOMIC DNA]</scope>
    <source>
        <tissue evidence="1">Leaf</tissue>
    </source>
</reference>
<gene>
    <name evidence="2" type="ORF">HPP92_025647</name>
    <name evidence="1" type="ORF">HPP92_025904</name>
</gene>
<dbReference type="Proteomes" id="UP000639772">
    <property type="component" value="Unassembled WGS sequence"/>
</dbReference>
<evidence type="ECO:0000313" key="2">
    <source>
        <dbReference type="EMBL" id="KAG0454343.1"/>
    </source>
</evidence>
<dbReference type="Proteomes" id="UP000636800">
    <property type="component" value="Unassembled WGS sequence"/>
</dbReference>
<dbReference type="AlphaFoldDB" id="A0A835PIW2"/>
<accession>A0A835PIW2</accession>
<organism evidence="1 3">
    <name type="scientific">Vanilla planifolia</name>
    <name type="common">Vanilla</name>
    <dbReference type="NCBI Taxonomy" id="51239"/>
    <lineage>
        <taxon>Eukaryota</taxon>
        <taxon>Viridiplantae</taxon>
        <taxon>Streptophyta</taxon>
        <taxon>Embryophyta</taxon>
        <taxon>Tracheophyta</taxon>
        <taxon>Spermatophyta</taxon>
        <taxon>Magnoliopsida</taxon>
        <taxon>Liliopsida</taxon>
        <taxon>Asparagales</taxon>
        <taxon>Orchidaceae</taxon>
        <taxon>Vanilloideae</taxon>
        <taxon>Vanilleae</taxon>
        <taxon>Vanilla</taxon>
    </lineage>
</organism>
<protein>
    <submittedName>
        <fullName evidence="1">Uncharacterized protein</fullName>
    </submittedName>
</protein>
<dbReference type="EMBL" id="JADCNM010000014">
    <property type="protein sequence ID" value="KAG0454343.1"/>
    <property type="molecule type" value="Genomic_DNA"/>
</dbReference>
<evidence type="ECO:0000313" key="1">
    <source>
        <dbReference type="EMBL" id="KAG0453240.1"/>
    </source>
</evidence>
<sequence length="91" mass="10234">MEAAETERWMPTAIFLYFFIMSRAAPRTPLRIGYSMAFAQSLRPVPPSFPMAGADRYTVVQPLSHLALSHSKSRTTVLSSRKPQRKGNFSS</sequence>
<evidence type="ECO:0000313" key="4">
    <source>
        <dbReference type="Proteomes" id="UP000639772"/>
    </source>
</evidence>
<dbReference type="EMBL" id="JADCNL010000014">
    <property type="protein sequence ID" value="KAG0453240.1"/>
    <property type="molecule type" value="Genomic_DNA"/>
</dbReference>
<proteinExistence type="predicted"/>